<evidence type="ECO:0000256" key="1">
    <source>
        <dbReference type="SAM" id="MobiDB-lite"/>
    </source>
</evidence>
<reference evidence="2" key="1">
    <citation type="journal article" date="2022" name="bioRxiv">
        <title>Genomics of Preaxostyla Flagellates Illuminates Evolutionary Transitions and the Path Towards Mitochondrial Loss.</title>
        <authorList>
            <person name="Novak L.V.F."/>
            <person name="Treitli S.C."/>
            <person name="Pyrih J."/>
            <person name="Halakuc P."/>
            <person name="Pipaliya S.V."/>
            <person name="Vacek V."/>
            <person name="Brzon O."/>
            <person name="Soukal P."/>
            <person name="Eme L."/>
            <person name="Dacks J.B."/>
            <person name="Karnkowska A."/>
            <person name="Elias M."/>
            <person name="Hampl V."/>
        </authorList>
    </citation>
    <scope>NUCLEOTIDE SEQUENCE</scope>
    <source>
        <strain evidence="2">RCP-MX</strain>
    </source>
</reference>
<evidence type="ECO:0000313" key="3">
    <source>
        <dbReference type="Proteomes" id="UP001141327"/>
    </source>
</evidence>
<name>A0ABQ8U3Y1_9EUKA</name>
<dbReference type="EMBL" id="JAPMOS010000274">
    <property type="protein sequence ID" value="KAJ4453353.1"/>
    <property type="molecule type" value="Genomic_DNA"/>
</dbReference>
<keyword evidence="3" id="KW-1185">Reference proteome</keyword>
<gene>
    <name evidence="2" type="ORF">PAPYR_12179</name>
</gene>
<dbReference type="Proteomes" id="UP001141327">
    <property type="component" value="Unassembled WGS sequence"/>
</dbReference>
<proteinExistence type="predicted"/>
<evidence type="ECO:0008006" key="4">
    <source>
        <dbReference type="Google" id="ProtNLM"/>
    </source>
</evidence>
<protein>
    <recommendedName>
        <fullName evidence="4">Secreted protein</fullName>
    </recommendedName>
</protein>
<feature type="region of interest" description="Disordered" evidence="1">
    <location>
        <begin position="61"/>
        <end position="100"/>
    </location>
</feature>
<organism evidence="2 3">
    <name type="scientific">Paratrimastix pyriformis</name>
    <dbReference type="NCBI Taxonomy" id="342808"/>
    <lineage>
        <taxon>Eukaryota</taxon>
        <taxon>Metamonada</taxon>
        <taxon>Preaxostyla</taxon>
        <taxon>Paratrimastigidae</taxon>
        <taxon>Paratrimastix</taxon>
    </lineage>
</organism>
<comment type="caution">
    <text evidence="2">The sequence shown here is derived from an EMBL/GenBank/DDBJ whole genome shotgun (WGS) entry which is preliminary data.</text>
</comment>
<accession>A0ABQ8U3Y1</accession>
<sequence length="100" mass="10272">MAAMQGYLCPLGVHCWVLFLYHRRYGVSLRAGAPQRGGALGDGPVGLLGTTNHPAGVCTHQKSAEANPAASSGCISRTRQKSAEANPATSSGELPVTHGS</sequence>
<evidence type="ECO:0000313" key="2">
    <source>
        <dbReference type="EMBL" id="KAJ4453353.1"/>
    </source>
</evidence>